<comment type="subcellular location">
    <subcellularLocation>
        <location evidence="1 7">Cell membrane</location>
        <topology evidence="1 7">Multi-pass membrane protein</topology>
    </subcellularLocation>
</comment>
<dbReference type="InterPro" id="IPR017039">
    <property type="entry name" value="Virul_fac_BrkB"/>
</dbReference>
<dbReference type="PANTHER" id="PTHR30213">
    <property type="entry name" value="INNER MEMBRANE PROTEIN YHJD"/>
    <property type="match status" value="1"/>
</dbReference>
<reference evidence="9" key="1">
    <citation type="submission" date="2023-09" db="EMBL/GenBank/DDBJ databases">
        <authorList>
            <person name="Li S."/>
            <person name="Li X."/>
            <person name="Zhang C."/>
            <person name="Zhao Z."/>
        </authorList>
    </citation>
    <scope>NUCLEOTIDE SEQUENCE [LARGE SCALE GENOMIC DNA]</scope>
    <source>
        <strain evidence="9">SQ345</strain>
    </source>
</reference>
<dbReference type="InterPro" id="IPR023679">
    <property type="entry name" value="UPF0761_bac"/>
</dbReference>
<proteinExistence type="inferred from homology"/>
<keyword evidence="9" id="KW-1185">Reference proteome</keyword>
<evidence type="ECO:0000256" key="2">
    <source>
        <dbReference type="ARBA" id="ARBA00022475"/>
    </source>
</evidence>
<dbReference type="EMBL" id="CP134146">
    <property type="protein sequence ID" value="WNC69198.1"/>
    <property type="molecule type" value="Genomic_DNA"/>
</dbReference>
<sequence length="288" mass="32146">MKLSQIIARYPKVIPVIRFAQHYVKRCKHDQIQVSAGYLSYVTLMSLVPLILVMFSIVTAFPIFGEIHNDIESFIFSNFVPTASEQIQDQIDGFVTNASQMPGVEIFFLFILAMLLISTVDKSLNRIWRIHTRRKRITSFAVYWMILTLGPVLIGISIIATSYIISLVSSSGVDASSLNNLLLRALPFVASLSGFLVLYMLVPNTAVRFKHAFIGAVSATVLFELAKKGFAIFVTKLPTYEAIYGALAIIPILFIWVYLSWLIVFIGAEVTACLQEISATKHKSAKIN</sequence>
<gene>
    <name evidence="8" type="ORF">RI845_03335</name>
</gene>
<evidence type="ECO:0000256" key="7">
    <source>
        <dbReference type="HAMAP-Rule" id="MF_00672"/>
    </source>
</evidence>
<dbReference type="HAMAP" id="MF_00672">
    <property type="entry name" value="UPF0761"/>
    <property type="match status" value="1"/>
</dbReference>
<keyword evidence="3" id="KW-0997">Cell inner membrane</keyword>
<keyword evidence="6 7" id="KW-0472">Membrane</keyword>
<dbReference type="PIRSF" id="PIRSF035875">
    <property type="entry name" value="RNase_BN"/>
    <property type="match status" value="1"/>
</dbReference>
<feature type="transmembrane region" description="Helical" evidence="7">
    <location>
        <begin position="38"/>
        <end position="64"/>
    </location>
</feature>
<evidence type="ECO:0000256" key="6">
    <source>
        <dbReference type="ARBA" id="ARBA00023136"/>
    </source>
</evidence>
<organism evidence="8 9">
    <name type="scientific">Thalassotalea nanhaiensis</name>
    <dbReference type="NCBI Taxonomy" id="3065648"/>
    <lineage>
        <taxon>Bacteria</taxon>
        <taxon>Pseudomonadati</taxon>
        <taxon>Pseudomonadota</taxon>
        <taxon>Gammaproteobacteria</taxon>
        <taxon>Alteromonadales</taxon>
        <taxon>Colwelliaceae</taxon>
        <taxon>Thalassotalea</taxon>
    </lineage>
</organism>
<evidence type="ECO:0000256" key="1">
    <source>
        <dbReference type="ARBA" id="ARBA00004651"/>
    </source>
</evidence>
<dbReference type="PANTHER" id="PTHR30213:SF0">
    <property type="entry name" value="UPF0761 MEMBRANE PROTEIN YIHY"/>
    <property type="match status" value="1"/>
</dbReference>
<feature type="transmembrane region" description="Helical" evidence="7">
    <location>
        <begin position="101"/>
        <end position="120"/>
    </location>
</feature>
<accession>A0ABY9TK24</accession>
<dbReference type="Proteomes" id="UP001248581">
    <property type="component" value="Chromosome"/>
</dbReference>
<evidence type="ECO:0000313" key="9">
    <source>
        <dbReference type="Proteomes" id="UP001248581"/>
    </source>
</evidence>
<dbReference type="RefSeq" id="WP_348388342.1">
    <property type="nucleotide sequence ID" value="NZ_CP134146.1"/>
</dbReference>
<evidence type="ECO:0000256" key="5">
    <source>
        <dbReference type="ARBA" id="ARBA00022989"/>
    </source>
</evidence>
<evidence type="ECO:0000313" key="8">
    <source>
        <dbReference type="EMBL" id="WNC69198.1"/>
    </source>
</evidence>
<feature type="transmembrane region" description="Helical" evidence="7">
    <location>
        <begin position="209"/>
        <end position="226"/>
    </location>
</feature>
<keyword evidence="5 7" id="KW-1133">Transmembrane helix</keyword>
<dbReference type="Pfam" id="PF03631">
    <property type="entry name" value="Virul_fac_BrkB"/>
    <property type="match status" value="1"/>
</dbReference>
<feature type="transmembrane region" description="Helical" evidence="7">
    <location>
        <begin position="185"/>
        <end position="202"/>
    </location>
</feature>
<feature type="transmembrane region" description="Helical" evidence="7">
    <location>
        <begin position="246"/>
        <end position="274"/>
    </location>
</feature>
<protein>
    <recommendedName>
        <fullName evidence="7">UPF0761 membrane protein RI845_03335</fullName>
    </recommendedName>
</protein>
<evidence type="ECO:0000256" key="4">
    <source>
        <dbReference type="ARBA" id="ARBA00022692"/>
    </source>
</evidence>
<keyword evidence="2 7" id="KW-1003">Cell membrane</keyword>
<dbReference type="NCBIfam" id="TIGR00765">
    <property type="entry name" value="yihY_not_rbn"/>
    <property type="match status" value="1"/>
</dbReference>
<feature type="transmembrane region" description="Helical" evidence="7">
    <location>
        <begin position="141"/>
        <end position="165"/>
    </location>
</feature>
<keyword evidence="4 7" id="KW-0812">Transmembrane</keyword>
<evidence type="ECO:0000256" key="3">
    <source>
        <dbReference type="ARBA" id="ARBA00022519"/>
    </source>
</evidence>
<name>A0ABY9TK24_9GAMM</name>
<dbReference type="NCBIfam" id="NF002457">
    <property type="entry name" value="PRK01637.1"/>
    <property type="match status" value="1"/>
</dbReference>
<comment type="similarity">
    <text evidence="7">Belongs to the UPF0761 family.</text>
</comment>